<dbReference type="AlphaFoldDB" id="A0A975H5G7"/>
<reference evidence="1" key="1">
    <citation type="submission" date="2021-03" db="EMBL/GenBank/DDBJ databases">
        <title>Ottowia sp. 27C isolated from the cloaca of a Giant Asian pond turtle (Heosemys grandis).</title>
        <authorList>
            <person name="Spergser J."/>
            <person name="Busse H.-J."/>
        </authorList>
    </citation>
    <scope>NUCLEOTIDE SEQUENCE</scope>
    <source>
        <strain evidence="1">27C</strain>
    </source>
</reference>
<dbReference type="EMBL" id="CP071796">
    <property type="protein sequence ID" value="QTD47430.1"/>
    <property type="molecule type" value="Genomic_DNA"/>
</dbReference>
<sequence length="59" mass="6896">MLMFSTLLRLAALRRSAGGSHLASLRWAAGLVWRNEQTARRRRHLDRRAEVERAARQRL</sequence>
<dbReference type="KEGG" id="otd:J1M35_15975"/>
<accession>A0A975H5G7</accession>
<organism evidence="1 2">
    <name type="scientific">Ottowia testudinis</name>
    <dbReference type="NCBI Taxonomy" id="2816950"/>
    <lineage>
        <taxon>Bacteria</taxon>
        <taxon>Pseudomonadati</taxon>
        <taxon>Pseudomonadota</taxon>
        <taxon>Betaproteobacteria</taxon>
        <taxon>Burkholderiales</taxon>
        <taxon>Comamonadaceae</taxon>
        <taxon>Ottowia</taxon>
    </lineage>
</organism>
<gene>
    <name evidence="1" type="ORF">J1M35_15975</name>
</gene>
<keyword evidence="2" id="KW-1185">Reference proteome</keyword>
<evidence type="ECO:0000313" key="2">
    <source>
        <dbReference type="Proteomes" id="UP000663903"/>
    </source>
</evidence>
<evidence type="ECO:0000313" key="1">
    <source>
        <dbReference type="EMBL" id="QTD47430.1"/>
    </source>
</evidence>
<name>A0A975H5G7_9BURK</name>
<protein>
    <submittedName>
        <fullName evidence="1">Uncharacterized protein</fullName>
    </submittedName>
</protein>
<dbReference type="Proteomes" id="UP000663903">
    <property type="component" value="Chromosome"/>
</dbReference>
<proteinExistence type="predicted"/>